<organism evidence="2 3">
    <name type="scientific">Microbacterium azadirachtae</name>
    <dbReference type="NCBI Taxonomy" id="582680"/>
    <lineage>
        <taxon>Bacteria</taxon>
        <taxon>Bacillati</taxon>
        <taxon>Actinomycetota</taxon>
        <taxon>Actinomycetes</taxon>
        <taxon>Micrococcales</taxon>
        <taxon>Microbacteriaceae</taxon>
        <taxon>Microbacterium</taxon>
    </lineage>
</organism>
<dbReference type="Proteomes" id="UP000033740">
    <property type="component" value="Unassembled WGS sequence"/>
</dbReference>
<dbReference type="AlphaFoldDB" id="A0A0F0LYQ0"/>
<dbReference type="Pfam" id="PF17936">
    <property type="entry name" value="Big_6"/>
    <property type="match status" value="1"/>
</dbReference>
<accession>A0A0F0LYQ0</accession>
<evidence type="ECO:0000259" key="1">
    <source>
        <dbReference type="Pfam" id="PF17936"/>
    </source>
</evidence>
<gene>
    <name evidence="2" type="ORF">RS86_00052</name>
</gene>
<sequence>MKSDLLLVHGSSDANVAITVQLVAAAGRVVAQAVDSANPSGMWTTPMKIAGIADGQYTLSVVASRGLQVSQPASVPLTVGRTLPDVVVTSVDGGGRLFPLLTGTGAPGATVHAAVGSADTTASVDPQGNWTMTVVDGLSAGDNAITMTQDLSGETSSPLSVDVPLHAPALSAATASNGVVVTGDAGAGIELRTGGGAWAPGVLDATGQLIVPVGAGSATTVDVRYAAAGRYGLTSTLTVP</sequence>
<protein>
    <recommendedName>
        <fullName evidence="1">Bacterial Ig domain-containing protein</fullName>
    </recommendedName>
</protein>
<dbReference type="Gene3D" id="2.60.40.10">
    <property type="entry name" value="Immunoglobulins"/>
    <property type="match status" value="1"/>
</dbReference>
<dbReference type="STRING" id="582680.RS86_00052"/>
<dbReference type="EMBL" id="JYIX01000010">
    <property type="protein sequence ID" value="KJL37400.1"/>
    <property type="molecule type" value="Genomic_DNA"/>
</dbReference>
<keyword evidence="3" id="KW-1185">Reference proteome</keyword>
<feature type="domain" description="Bacterial Ig" evidence="1">
    <location>
        <begin position="100"/>
        <end position="164"/>
    </location>
</feature>
<dbReference type="InterPro" id="IPR013783">
    <property type="entry name" value="Ig-like_fold"/>
</dbReference>
<evidence type="ECO:0000313" key="3">
    <source>
        <dbReference type="Proteomes" id="UP000033740"/>
    </source>
</evidence>
<dbReference type="PATRIC" id="fig|582680.6.peg.52"/>
<dbReference type="GO" id="GO:0005975">
    <property type="term" value="P:carbohydrate metabolic process"/>
    <property type="evidence" value="ECO:0007669"/>
    <property type="project" value="UniProtKB-ARBA"/>
</dbReference>
<evidence type="ECO:0000313" key="2">
    <source>
        <dbReference type="EMBL" id="KJL37400.1"/>
    </source>
</evidence>
<proteinExistence type="predicted"/>
<name>A0A0F0LYQ0_9MICO</name>
<reference evidence="2 3" key="1">
    <citation type="submission" date="2015-02" db="EMBL/GenBank/DDBJ databases">
        <title>Draft genome sequences of ten Microbacterium spp. with emphasis on heavy metal contaminated environments.</title>
        <authorList>
            <person name="Corretto E."/>
        </authorList>
    </citation>
    <scope>NUCLEOTIDE SEQUENCE [LARGE SCALE GENOMIC DNA]</scope>
    <source>
        <strain evidence="2 3">ARN176</strain>
    </source>
</reference>
<comment type="caution">
    <text evidence="2">The sequence shown here is derived from an EMBL/GenBank/DDBJ whole genome shotgun (WGS) entry which is preliminary data.</text>
</comment>
<dbReference type="InterPro" id="IPR041498">
    <property type="entry name" value="Big_6"/>
</dbReference>